<sequence length="57" mass="6045">MELKGQAGASVLHPMSNFAMGARFSEQLLTLLSQVRTVVTSTESLMKSGVSPPVNLP</sequence>
<proteinExistence type="predicted"/>
<dbReference type="PATRIC" id="fig|1423733.4.peg.3424"/>
<dbReference type="Proteomes" id="UP000051845">
    <property type="component" value="Unassembled WGS sequence"/>
</dbReference>
<dbReference type="AlphaFoldDB" id="A0A0R2BDM5"/>
<evidence type="ECO:0000313" key="1">
    <source>
        <dbReference type="EMBL" id="KRM74635.1"/>
    </source>
</evidence>
<reference evidence="1 2" key="1">
    <citation type="journal article" date="2015" name="Genome Announc.">
        <title>Expanding the biotechnology potential of lactobacilli through comparative genomics of 213 strains and associated genera.</title>
        <authorList>
            <person name="Sun Z."/>
            <person name="Harris H.M."/>
            <person name="McCann A."/>
            <person name="Guo C."/>
            <person name="Argimon S."/>
            <person name="Zhang W."/>
            <person name="Yang X."/>
            <person name="Jeffery I.B."/>
            <person name="Cooney J.C."/>
            <person name="Kagawa T.F."/>
            <person name="Liu W."/>
            <person name="Song Y."/>
            <person name="Salvetti E."/>
            <person name="Wrobel A."/>
            <person name="Rasinkangas P."/>
            <person name="Parkhill J."/>
            <person name="Rea M.C."/>
            <person name="O'Sullivan O."/>
            <person name="Ritari J."/>
            <person name="Douillard F.P."/>
            <person name="Paul Ross R."/>
            <person name="Yang R."/>
            <person name="Briner A.E."/>
            <person name="Felis G.E."/>
            <person name="de Vos W.M."/>
            <person name="Barrangou R."/>
            <person name="Klaenhammer T.R."/>
            <person name="Caufield P.W."/>
            <person name="Cui Y."/>
            <person name="Zhang H."/>
            <person name="O'Toole P.W."/>
        </authorList>
    </citation>
    <scope>NUCLEOTIDE SEQUENCE [LARGE SCALE GENOMIC DNA]</scope>
    <source>
        <strain evidence="1 2">DSM 20515</strain>
    </source>
</reference>
<accession>A0A0R2BDM5</accession>
<comment type="caution">
    <text evidence="1">The sequence shown here is derived from an EMBL/GenBank/DDBJ whole genome shotgun (WGS) entry which is preliminary data.</text>
</comment>
<dbReference type="RefSeq" id="WP_161939732.1">
    <property type="nucleotide sequence ID" value="NZ_AYYR01000074.1"/>
</dbReference>
<protein>
    <submittedName>
        <fullName evidence="1">Uncharacterized protein</fullName>
    </submittedName>
</protein>
<gene>
    <name evidence="1" type="ORF">FC82_GL003297</name>
</gene>
<dbReference type="EMBL" id="AYYR01000074">
    <property type="protein sequence ID" value="KRM74635.1"/>
    <property type="molecule type" value="Genomic_DNA"/>
</dbReference>
<organism evidence="1 2">
    <name type="scientific">Secundilactobacillus collinoides DSM 20515 = JCM 1123</name>
    <dbReference type="NCBI Taxonomy" id="1423733"/>
    <lineage>
        <taxon>Bacteria</taxon>
        <taxon>Bacillati</taxon>
        <taxon>Bacillota</taxon>
        <taxon>Bacilli</taxon>
        <taxon>Lactobacillales</taxon>
        <taxon>Lactobacillaceae</taxon>
        <taxon>Secundilactobacillus</taxon>
    </lineage>
</organism>
<name>A0A0R2BDM5_SECCO</name>
<evidence type="ECO:0000313" key="2">
    <source>
        <dbReference type="Proteomes" id="UP000051845"/>
    </source>
</evidence>